<feature type="signal peptide" evidence="2">
    <location>
        <begin position="1"/>
        <end position="39"/>
    </location>
</feature>
<keyword evidence="1" id="KW-0175">Coiled coil</keyword>
<evidence type="ECO:0000256" key="1">
    <source>
        <dbReference type="SAM" id="Coils"/>
    </source>
</evidence>
<organism evidence="3 4">
    <name type="scientific">Halalkalibaculum roseum</name>
    <dbReference type="NCBI Taxonomy" id="2709311"/>
    <lineage>
        <taxon>Bacteria</taxon>
        <taxon>Pseudomonadati</taxon>
        <taxon>Balneolota</taxon>
        <taxon>Balneolia</taxon>
        <taxon>Balneolales</taxon>
        <taxon>Balneolaceae</taxon>
        <taxon>Halalkalibaculum</taxon>
    </lineage>
</organism>
<evidence type="ECO:0000256" key="2">
    <source>
        <dbReference type="SAM" id="SignalP"/>
    </source>
</evidence>
<keyword evidence="4" id="KW-1185">Reference proteome</keyword>
<evidence type="ECO:0000313" key="4">
    <source>
        <dbReference type="Proteomes" id="UP000473278"/>
    </source>
</evidence>
<evidence type="ECO:0000313" key="3">
    <source>
        <dbReference type="EMBL" id="NGP76769.1"/>
    </source>
</evidence>
<dbReference type="Proteomes" id="UP000473278">
    <property type="component" value="Unassembled WGS sequence"/>
</dbReference>
<dbReference type="EMBL" id="JAALLT010000003">
    <property type="protein sequence ID" value="NGP76769.1"/>
    <property type="molecule type" value="Genomic_DNA"/>
</dbReference>
<feature type="coiled-coil region" evidence="1">
    <location>
        <begin position="344"/>
        <end position="398"/>
    </location>
</feature>
<accession>A0A6M1SNW9</accession>
<feature type="chain" id="PRO_5027061820" evidence="2">
    <location>
        <begin position="40"/>
        <end position="715"/>
    </location>
</feature>
<proteinExistence type="predicted"/>
<gene>
    <name evidence="3" type="ORF">G3570_09000</name>
</gene>
<dbReference type="RefSeq" id="WP_165141503.1">
    <property type="nucleotide sequence ID" value="NZ_JAALLT010000003.1"/>
</dbReference>
<name>A0A6M1SNW9_9BACT</name>
<dbReference type="GO" id="GO:0015562">
    <property type="term" value="F:efflux transmembrane transporter activity"/>
    <property type="evidence" value="ECO:0007669"/>
    <property type="project" value="InterPro"/>
</dbReference>
<dbReference type="Gene3D" id="1.20.1600.10">
    <property type="entry name" value="Outer membrane efflux proteins (OEP)"/>
    <property type="match status" value="1"/>
</dbReference>
<sequence>MHNSNLYPFIKVPATSVSAFRIIALSVCLCAITVNSATAQNEREERLSDLISKVDSLVAYHTETAPVTDKPSFKGNLEELFSLEYSGSGSYEVKVIEAEQDKLHRDIGLDLNAGYLENLEQGVFNVEGIYYRRRAQLELEWDILNNGYLDNRHEIRELENEKQIARFEYAGRRQADEIDSLQYAFKNYFTGQKASLVRDYLAILEDRHRIATELYQLNYKPWEEVIEVTSKRAQAEVELENLLSRSRQFANLELPVSGDNELPLLNIRINKLLEEGQFESLQDSIFAQQVGKIDNEYNSWRDISLSTFVRYNYYNSTSDVNISNIRNREYFSVGLNLSVPLPLLKSSNQKIAKARENLFKAELTRTKNRSSEGIYSDYSRYQEKLQQYLSSYQQLLQLNTSIRKQQQRQELNDPAYSPLVLFELLAERIDVKRDLLSIKQDMYEILIEVRDNVPGSDFSEFIYVINPDDYFADSNSKLSKTAYLWSSQFNKLSNQELVEFLVKHGINQLLLSTGTDSLLRKKAANFIPIAESRGIKVEWMIGDNDLLMPGHDTELEQLFSTGKKLGMTGIHLDVEPHARNDWDSRKGEYKVLYLEMLGKAQKLAGAHGLSLSVSVPVFYDSIIEQVAELTDDIYVMAYGMDDSDKVKEKVEGEMKVMDENLAIALRPEDFQSLNEFESFIEKLSRELNVRTFAIHDIESLMKLDNSEVTLNYYEE</sequence>
<reference evidence="3 4" key="1">
    <citation type="submission" date="2020-02" db="EMBL/GenBank/DDBJ databases">
        <title>Balneolaceae bacterium YR4-1, complete genome.</title>
        <authorList>
            <person name="Li Y."/>
            <person name="Wu S."/>
        </authorList>
    </citation>
    <scope>NUCLEOTIDE SEQUENCE [LARGE SCALE GENOMIC DNA]</scope>
    <source>
        <strain evidence="3 4">YR4-1</strain>
    </source>
</reference>
<comment type="caution">
    <text evidence="3">The sequence shown here is derived from an EMBL/GenBank/DDBJ whole genome shotgun (WGS) entry which is preliminary data.</text>
</comment>
<dbReference type="SUPFAM" id="SSF56954">
    <property type="entry name" value="Outer membrane efflux proteins (OEP)"/>
    <property type="match status" value="1"/>
</dbReference>
<keyword evidence="2" id="KW-0732">Signal</keyword>
<protein>
    <submittedName>
        <fullName evidence="3">TolC family protein</fullName>
    </submittedName>
</protein>
<dbReference type="AlphaFoldDB" id="A0A6M1SNW9"/>